<keyword evidence="1" id="KW-0732">Signal</keyword>
<gene>
    <name evidence="2" type="ORF">JGUZn3_07750</name>
</gene>
<keyword evidence="3" id="KW-1185">Reference proteome</keyword>
<proteinExistence type="predicted"/>
<name>A0A7H1NQE8_9PROT</name>
<dbReference type="Proteomes" id="UP000516349">
    <property type="component" value="Chromosome"/>
</dbReference>
<evidence type="ECO:0000313" key="2">
    <source>
        <dbReference type="EMBL" id="QNT78008.1"/>
    </source>
</evidence>
<evidence type="ECO:0000313" key="3">
    <source>
        <dbReference type="Proteomes" id="UP000516349"/>
    </source>
</evidence>
<feature type="chain" id="PRO_5028810748" evidence="1">
    <location>
        <begin position="26"/>
        <end position="166"/>
    </location>
</feature>
<organism evidence="2 3">
    <name type="scientific">Entomobacter blattae</name>
    <dbReference type="NCBI Taxonomy" id="2762277"/>
    <lineage>
        <taxon>Bacteria</taxon>
        <taxon>Pseudomonadati</taxon>
        <taxon>Pseudomonadota</taxon>
        <taxon>Alphaproteobacteria</taxon>
        <taxon>Acetobacterales</taxon>
        <taxon>Acetobacteraceae</taxon>
        <taxon>Entomobacter</taxon>
    </lineage>
</organism>
<feature type="signal peptide" evidence="1">
    <location>
        <begin position="1"/>
        <end position="25"/>
    </location>
</feature>
<dbReference type="AlphaFoldDB" id="A0A7H1NQE8"/>
<evidence type="ECO:0000256" key="1">
    <source>
        <dbReference type="SAM" id="SignalP"/>
    </source>
</evidence>
<sequence>MPSRFIPSAVLLSCFALSPLLSARAAPANPDFNAIFNHAPSAQEEKYQRLEKQEDIYGNVDTQDDTHLDRAIVLLNARKATATTAFNTANCSGRIEGQLSKMADQITITQPASYVDKPVVHPECRITFKAAGHSLTAVSASEGCRVYTGASCNFVTEIGTLNRVYK</sequence>
<dbReference type="KEGG" id="ebla:JGUZn3_07750"/>
<reference evidence="2 3" key="1">
    <citation type="submission" date="2020-08" db="EMBL/GenBank/DDBJ databases">
        <title>Complete genome sequence of Entomobacter blattae G55GP.</title>
        <authorList>
            <person name="Poehlein A."/>
            <person name="Guzman J."/>
            <person name="Daniel R."/>
            <person name="Vilcinskas A."/>
        </authorList>
    </citation>
    <scope>NUCLEOTIDE SEQUENCE [LARGE SCALE GENOMIC DNA]</scope>
    <source>
        <strain evidence="2 3">G55GP</strain>
    </source>
</reference>
<accession>A0A7H1NQE8</accession>
<protein>
    <submittedName>
        <fullName evidence="2">Uncharacterized protein</fullName>
    </submittedName>
</protein>
<dbReference type="EMBL" id="CP060244">
    <property type="protein sequence ID" value="QNT78008.1"/>
    <property type="molecule type" value="Genomic_DNA"/>
</dbReference>
<dbReference type="RefSeq" id="WP_203414394.1">
    <property type="nucleotide sequence ID" value="NZ_CP060244.1"/>
</dbReference>